<dbReference type="Gene3D" id="3.10.450.50">
    <property type="match status" value="1"/>
</dbReference>
<dbReference type="EMBL" id="JACCBN010000001">
    <property type="protein sequence ID" value="NYD34040.1"/>
    <property type="molecule type" value="Genomic_DNA"/>
</dbReference>
<dbReference type="Pfam" id="PF12680">
    <property type="entry name" value="SnoaL_2"/>
    <property type="match status" value="1"/>
</dbReference>
<accession>A0A7Y9DR96</accession>
<evidence type="ECO:0000259" key="1">
    <source>
        <dbReference type="Pfam" id="PF12680"/>
    </source>
</evidence>
<sequence>MDIHPMGALMRRFVVDWLDRADPEVPPQIMAPGYAIDIAGVQMPGRDAYLEATSGQLARFPGLTVTVHDAMYTPDGLAALRFTEHGASVRGGSAAWRGIGLFRTEDGVLVHNATEEDYLGRRRQLLAGTPDPVDPPMVAPWTEPPAAPDADAEQVVRRWLDAGAPVRPGITYDDGMTRSDLLEAPTVEVDTVVVAGRRVAVHGLARGAYAGGLPERPDPDGTEVTLGLAALLDVAVDGTLTGHVVRDRLGVHRALTR</sequence>
<evidence type="ECO:0000313" key="3">
    <source>
        <dbReference type="Proteomes" id="UP000535890"/>
    </source>
</evidence>
<dbReference type="AlphaFoldDB" id="A0A7Y9DR96"/>
<dbReference type="SUPFAM" id="SSF54427">
    <property type="entry name" value="NTF2-like"/>
    <property type="match status" value="1"/>
</dbReference>
<dbReference type="InterPro" id="IPR037401">
    <property type="entry name" value="SnoaL-like"/>
</dbReference>
<gene>
    <name evidence="2" type="ORF">BJ983_000142</name>
</gene>
<comment type="caution">
    <text evidence="2">The sequence shown here is derived from an EMBL/GenBank/DDBJ whole genome shotgun (WGS) entry which is preliminary data.</text>
</comment>
<keyword evidence="3" id="KW-1185">Reference proteome</keyword>
<name>A0A7Y9DR96_9PSEU</name>
<protein>
    <recommendedName>
        <fullName evidence="1">SnoaL-like domain-containing protein</fullName>
    </recommendedName>
</protein>
<evidence type="ECO:0000313" key="2">
    <source>
        <dbReference type="EMBL" id="NYD34040.1"/>
    </source>
</evidence>
<dbReference type="RefSeq" id="WP_179792041.1">
    <property type="nucleotide sequence ID" value="NZ_BAABHP010000012.1"/>
</dbReference>
<reference evidence="2 3" key="1">
    <citation type="submission" date="2020-07" db="EMBL/GenBank/DDBJ databases">
        <title>Sequencing the genomes of 1000 actinobacteria strains.</title>
        <authorList>
            <person name="Klenk H.-P."/>
        </authorList>
    </citation>
    <scope>NUCLEOTIDE SEQUENCE [LARGE SCALE GENOMIC DNA]</scope>
    <source>
        <strain evidence="2 3">DSM 45772</strain>
    </source>
</reference>
<feature type="domain" description="SnoaL-like" evidence="1">
    <location>
        <begin position="12"/>
        <end position="110"/>
    </location>
</feature>
<organism evidence="2 3">
    <name type="scientific">Actinomycetospora corticicola</name>
    <dbReference type="NCBI Taxonomy" id="663602"/>
    <lineage>
        <taxon>Bacteria</taxon>
        <taxon>Bacillati</taxon>
        <taxon>Actinomycetota</taxon>
        <taxon>Actinomycetes</taxon>
        <taxon>Pseudonocardiales</taxon>
        <taxon>Pseudonocardiaceae</taxon>
        <taxon>Actinomycetospora</taxon>
    </lineage>
</organism>
<dbReference type="InterPro" id="IPR032710">
    <property type="entry name" value="NTF2-like_dom_sf"/>
</dbReference>
<proteinExistence type="predicted"/>
<dbReference type="Proteomes" id="UP000535890">
    <property type="component" value="Unassembled WGS sequence"/>
</dbReference>